<dbReference type="Pfam" id="PF03973">
    <property type="entry name" value="Triabin"/>
    <property type="match status" value="1"/>
</dbReference>
<organism evidence="6">
    <name type="scientific">Panstrongylus lignarius</name>
    <dbReference type="NCBI Taxonomy" id="156445"/>
    <lineage>
        <taxon>Eukaryota</taxon>
        <taxon>Metazoa</taxon>
        <taxon>Ecdysozoa</taxon>
        <taxon>Arthropoda</taxon>
        <taxon>Hexapoda</taxon>
        <taxon>Insecta</taxon>
        <taxon>Pterygota</taxon>
        <taxon>Neoptera</taxon>
        <taxon>Paraneoptera</taxon>
        <taxon>Hemiptera</taxon>
        <taxon>Heteroptera</taxon>
        <taxon>Panheteroptera</taxon>
        <taxon>Cimicomorpha</taxon>
        <taxon>Reduviidae</taxon>
        <taxon>Triatominae</taxon>
        <taxon>Panstrongylus</taxon>
    </lineage>
</organism>
<name>A0A224XYC1_9HEMI</name>
<evidence type="ECO:0008006" key="7">
    <source>
        <dbReference type="Google" id="ProtNLM"/>
    </source>
</evidence>
<dbReference type="InterPro" id="IPR012674">
    <property type="entry name" value="Calycin"/>
</dbReference>
<dbReference type="GO" id="GO:0005576">
    <property type="term" value="C:extracellular region"/>
    <property type="evidence" value="ECO:0007669"/>
    <property type="project" value="UniProtKB-SubCell"/>
</dbReference>
<feature type="chain" id="PRO_5013257003" description="Salivary lipocalin" evidence="5">
    <location>
        <begin position="18"/>
        <end position="202"/>
    </location>
</feature>
<evidence type="ECO:0000256" key="5">
    <source>
        <dbReference type="SAM" id="SignalP"/>
    </source>
</evidence>
<evidence type="ECO:0000313" key="6">
    <source>
        <dbReference type="EMBL" id="JAW13041.1"/>
    </source>
</evidence>
<protein>
    <recommendedName>
        <fullName evidence="7">Salivary lipocalin</fullName>
    </recommendedName>
</protein>
<reference evidence="6" key="1">
    <citation type="journal article" date="2018" name="PLoS Negl. Trop. Dis.">
        <title>An insight into the salivary gland and fat body transcriptome of Panstrongylus lignarius (Hemiptera: Heteroptera), the main vector of Chagas disease in Peru.</title>
        <authorList>
            <person name="Nevoa J.C."/>
            <person name="Mendes M.T."/>
            <person name="da Silva M.V."/>
            <person name="Soares S.C."/>
            <person name="Oliveira C.J.F."/>
            <person name="Ribeiro J.M.C."/>
        </authorList>
    </citation>
    <scope>NUCLEOTIDE SEQUENCE</scope>
</reference>
<feature type="signal peptide" evidence="5">
    <location>
        <begin position="1"/>
        <end position="17"/>
    </location>
</feature>
<evidence type="ECO:0000256" key="4">
    <source>
        <dbReference type="ARBA" id="ARBA00034121"/>
    </source>
</evidence>
<dbReference type="GO" id="GO:0030682">
    <property type="term" value="P:symbiont-mediated perturbation of host defenses"/>
    <property type="evidence" value="ECO:0007669"/>
    <property type="project" value="InterPro"/>
</dbReference>
<keyword evidence="3 5" id="KW-0732">Signal</keyword>
<comment type="similarity">
    <text evidence="4">Belongs to the calycin superfamily. Triabin family.</text>
</comment>
<evidence type="ECO:0000256" key="3">
    <source>
        <dbReference type="ARBA" id="ARBA00022729"/>
    </source>
</evidence>
<comment type="subcellular location">
    <subcellularLocation>
        <location evidence="1">Secreted</location>
    </subcellularLocation>
</comment>
<dbReference type="AlphaFoldDB" id="A0A224XYC1"/>
<dbReference type="CDD" id="cd19423">
    <property type="entry name" value="lipocalin_LTBP1-like"/>
    <property type="match status" value="1"/>
</dbReference>
<dbReference type="EMBL" id="GFTR01003385">
    <property type="protein sequence ID" value="JAW13041.1"/>
    <property type="molecule type" value="Transcribed_RNA"/>
</dbReference>
<evidence type="ECO:0000256" key="2">
    <source>
        <dbReference type="ARBA" id="ARBA00022525"/>
    </source>
</evidence>
<dbReference type="SUPFAM" id="SSF50814">
    <property type="entry name" value="Lipocalins"/>
    <property type="match status" value="1"/>
</dbReference>
<keyword evidence="2" id="KW-0964">Secreted</keyword>
<evidence type="ECO:0000256" key="1">
    <source>
        <dbReference type="ARBA" id="ARBA00004613"/>
    </source>
</evidence>
<accession>A0A224XYC1</accession>
<dbReference type="InterPro" id="IPR005657">
    <property type="entry name" value="Triabi/Procalin"/>
</dbReference>
<sequence length="202" mass="23012">MKTIIAVIFFGITYAFADTAEAVEPLVYGKKVCQNDNLDGLVNLDSKKFFNGTWYLTYATESTRVTKSTICRDFEPKIESGKIVVTYGYYENGGKVNHYDVSCSGIQNTTRPDIFNFDCNSNNERGETTQFHIDGSFLATDYNNFGVVYRCVTTNAPLVEDNVFIIHRQKEPKEEDVKKYVEHYGLTMDKFISRKDATCTNK</sequence>
<dbReference type="Gene3D" id="2.40.128.20">
    <property type="match status" value="1"/>
</dbReference>
<proteinExistence type="inferred from homology"/>